<dbReference type="InterPro" id="IPR016032">
    <property type="entry name" value="Sig_transdc_resp-reg_C-effctor"/>
</dbReference>
<proteinExistence type="inferred from homology"/>
<dbReference type="Pfam" id="PF07676">
    <property type="entry name" value="PD40"/>
    <property type="match status" value="1"/>
</dbReference>
<evidence type="ECO:0000256" key="1">
    <source>
        <dbReference type="ARBA" id="ARBA00009820"/>
    </source>
</evidence>
<dbReference type="InterPro" id="IPR001867">
    <property type="entry name" value="OmpR/PhoB-type_DNA-bd"/>
</dbReference>
<evidence type="ECO:0000313" key="6">
    <source>
        <dbReference type="EMBL" id="RJF36894.1"/>
    </source>
</evidence>
<evidence type="ECO:0000256" key="3">
    <source>
        <dbReference type="PROSITE-ProRule" id="PRU01091"/>
    </source>
</evidence>
<name>A0A3A3ERE8_9GAMM</name>
<comment type="similarity">
    <text evidence="1">Belongs to the TolB family.</text>
</comment>
<accession>A0A3A3ERE8</accession>
<dbReference type="AlphaFoldDB" id="A0A3A3ERE8"/>
<keyword evidence="4" id="KW-1133">Transmembrane helix</keyword>
<organism evidence="6 7">
    <name type="scientific">Pseudoalteromonas gelatinilytica</name>
    <dbReference type="NCBI Taxonomy" id="1703256"/>
    <lineage>
        <taxon>Bacteria</taxon>
        <taxon>Pseudomonadati</taxon>
        <taxon>Pseudomonadota</taxon>
        <taxon>Gammaproteobacteria</taxon>
        <taxon>Alteromonadales</taxon>
        <taxon>Pseudoalteromonadaceae</taxon>
        <taxon>Pseudoalteromonas</taxon>
    </lineage>
</organism>
<protein>
    <recommendedName>
        <fullName evidence="5">OmpR/PhoB-type domain-containing protein</fullName>
    </recommendedName>
</protein>
<evidence type="ECO:0000259" key="5">
    <source>
        <dbReference type="PROSITE" id="PS51755"/>
    </source>
</evidence>
<feature type="domain" description="OmpR/PhoB-type" evidence="5">
    <location>
        <begin position="7"/>
        <end position="103"/>
    </location>
</feature>
<dbReference type="Proteomes" id="UP000265938">
    <property type="component" value="Unassembled WGS sequence"/>
</dbReference>
<keyword evidence="4" id="KW-0472">Membrane</keyword>
<dbReference type="CDD" id="cd00383">
    <property type="entry name" value="trans_reg_C"/>
    <property type="match status" value="1"/>
</dbReference>
<dbReference type="InterPro" id="IPR011659">
    <property type="entry name" value="WD40"/>
</dbReference>
<dbReference type="SUPFAM" id="SSF46894">
    <property type="entry name" value="C-terminal effector domain of the bipartite response regulators"/>
    <property type="match status" value="1"/>
</dbReference>
<dbReference type="PANTHER" id="PTHR36842:SF1">
    <property type="entry name" value="PROTEIN TOLB"/>
    <property type="match status" value="1"/>
</dbReference>
<keyword evidence="4" id="KW-0812">Transmembrane</keyword>
<dbReference type="RefSeq" id="WP_119851860.1">
    <property type="nucleotide sequence ID" value="NZ_QYSE01000001.1"/>
</dbReference>
<dbReference type="GO" id="GO:0006355">
    <property type="term" value="P:regulation of DNA-templated transcription"/>
    <property type="evidence" value="ECO:0007669"/>
    <property type="project" value="InterPro"/>
</dbReference>
<dbReference type="GO" id="GO:0000160">
    <property type="term" value="P:phosphorelay signal transduction system"/>
    <property type="evidence" value="ECO:0007669"/>
    <property type="project" value="InterPro"/>
</dbReference>
<feature type="transmembrane region" description="Helical" evidence="4">
    <location>
        <begin position="126"/>
        <end position="145"/>
    </location>
</feature>
<comment type="caution">
    <text evidence="6">The sequence shown here is derived from an EMBL/GenBank/DDBJ whole genome shotgun (WGS) entry which is preliminary data.</text>
</comment>
<sequence length="680" mass="78188">MSKSKLSKQFFLNDSLVNFETGEIQTDGKVVVLEPKVMALLEVFSQKPHQVLSAEMLFANVWPQAIYSPNSVRRNIALLRQALSDEDKHIIKTHPKRGYSLEAEIRFPDEKTSTPLTKIHPIKNTILALLIIPALFIIIFLFNFLNEDKQISLEDLKPITASNEKERYLQVSPDGRFMAYIQNTNRPNKRRLLIKDLQLNSYKELNKDLKAFTYLAWDTDPNTLVYSFQDEGSISFNRLQLDTEANVISEEKLFSRTDITWNSLFFIDEQENLFYLANQNSSEHSRNVSLYRHNLITGQSYEILQPSDDFKPYKLALSPNQKQLAIIGFNEDAISEVKLLNLSSFNLESVGEIDHNWHFMTWFNDGESLLLSNGSELKQLELNGQLTTLNFKSYNFLIYPQIVKDKLYFIEAKSDQDILISALDSLSTPIKIVNSNTIDKEAALSPDEKLIAYMSMKNGLPQLFIKHIETEEEQLLFVNTEQEYALSKPIWDPSGTRITSSVNNKPFLIKLEEDQFAIEWLNGIIGYPIGWYKQSDAILFVDKNTHNDEIVKFDLVTDEIVSLKTQLKDKDIFLNHNDELLSFSSGQVMTASGTNLFDNTHFISSIYPIKNGFYFQYKENDSRTMNFYDYELGVQNLSIDFEKFCADFCSQITAISGNTILLKEQTDTADILVLNITLNK</sequence>
<dbReference type="PANTHER" id="PTHR36842">
    <property type="entry name" value="PROTEIN TOLB HOMOLOG"/>
    <property type="match status" value="1"/>
</dbReference>
<reference evidence="6 7" key="1">
    <citation type="submission" date="2018-09" db="EMBL/GenBank/DDBJ databases">
        <title>Identification of marine bacteria producing industrial enzymes.</title>
        <authorList>
            <person name="Cheng T.H."/>
            <person name="Saidin J."/>
            <person name="Muhd D.D."/>
            <person name="Isa M.N.M."/>
            <person name="Bakar M.F.A."/>
            <person name="Ismail N."/>
        </authorList>
    </citation>
    <scope>NUCLEOTIDE SEQUENCE [LARGE SCALE GENOMIC DNA]</scope>
    <source>
        <strain evidence="6 7">MNAD 1.6</strain>
    </source>
</reference>
<gene>
    <name evidence="6" type="ORF">D4741_02085</name>
</gene>
<dbReference type="EMBL" id="QYSE01000001">
    <property type="protein sequence ID" value="RJF36894.1"/>
    <property type="molecule type" value="Genomic_DNA"/>
</dbReference>
<evidence type="ECO:0000256" key="2">
    <source>
        <dbReference type="ARBA" id="ARBA00023125"/>
    </source>
</evidence>
<dbReference type="GO" id="GO:0003677">
    <property type="term" value="F:DNA binding"/>
    <property type="evidence" value="ECO:0007669"/>
    <property type="project" value="UniProtKB-UniRule"/>
</dbReference>
<dbReference type="Pfam" id="PF00486">
    <property type="entry name" value="Trans_reg_C"/>
    <property type="match status" value="1"/>
</dbReference>
<dbReference type="InterPro" id="IPR036388">
    <property type="entry name" value="WH-like_DNA-bd_sf"/>
</dbReference>
<dbReference type="Gene3D" id="2.120.10.30">
    <property type="entry name" value="TolB, C-terminal domain"/>
    <property type="match status" value="1"/>
</dbReference>
<dbReference type="InterPro" id="IPR011042">
    <property type="entry name" value="6-blade_b-propeller_TolB-like"/>
</dbReference>
<dbReference type="SUPFAM" id="SSF82171">
    <property type="entry name" value="DPP6 N-terminal domain-like"/>
    <property type="match status" value="1"/>
</dbReference>
<dbReference type="PROSITE" id="PS51755">
    <property type="entry name" value="OMPR_PHOB"/>
    <property type="match status" value="1"/>
</dbReference>
<evidence type="ECO:0000313" key="7">
    <source>
        <dbReference type="Proteomes" id="UP000265938"/>
    </source>
</evidence>
<feature type="DNA-binding region" description="OmpR/PhoB-type" evidence="3">
    <location>
        <begin position="7"/>
        <end position="103"/>
    </location>
</feature>
<dbReference type="Gene3D" id="1.10.10.10">
    <property type="entry name" value="Winged helix-like DNA-binding domain superfamily/Winged helix DNA-binding domain"/>
    <property type="match status" value="1"/>
</dbReference>
<evidence type="ECO:0000256" key="4">
    <source>
        <dbReference type="SAM" id="Phobius"/>
    </source>
</evidence>
<keyword evidence="2 3" id="KW-0238">DNA-binding</keyword>
<dbReference type="SMART" id="SM00862">
    <property type="entry name" value="Trans_reg_C"/>
    <property type="match status" value="1"/>
</dbReference>